<evidence type="ECO:0000256" key="1">
    <source>
        <dbReference type="ARBA" id="ARBA00023002"/>
    </source>
</evidence>
<dbReference type="InterPro" id="IPR016162">
    <property type="entry name" value="Ald_DH_N"/>
</dbReference>
<feature type="region of interest" description="Disordered" evidence="2">
    <location>
        <begin position="1"/>
        <end position="21"/>
    </location>
</feature>
<accession>A0ABP6T5H1</accession>
<dbReference type="Proteomes" id="UP001501676">
    <property type="component" value="Unassembled WGS sequence"/>
</dbReference>
<reference evidence="5" key="1">
    <citation type="journal article" date="2019" name="Int. J. Syst. Evol. Microbiol.">
        <title>The Global Catalogue of Microorganisms (GCM) 10K type strain sequencing project: providing services to taxonomists for standard genome sequencing and annotation.</title>
        <authorList>
            <consortium name="The Broad Institute Genomics Platform"/>
            <consortium name="The Broad Institute Genome Sequencing Center for Infectious Disease"/>
            <person name="Wu L."/>
            <person name="Ma J."/>
        </authorList>
    </citation>
    <scope>NUCLEOTIDE SEQUENCE [LARGE SCALE GENOMIC DNA]</scope>
    <source>
        <strain evidence="5">JCM 9458</strain>
    </source>
</reference>
<evidence type="ECO:0000259" key="3">
    <source>
        <dbReference type="Pfam" id="PF00171"/>
    </source>
</evidence>
<dbReference type="Pfam" id="PF00171">
    <property type="entry name" value="Aldedh"/>
    <property type="match status" value="1"/>
</dbReference>
<dbReference type="InterPro" id="IPR015590">
    <property type="entry name" value="Aldehyde_DH_dom"/>
</dbReference>
<evidence type="ECO:0000256" key="2">
    <source>
        <dbReference type="SAM" id="MobiDB-lite"/>
    </source>
</evidence>
<comment type="caution">
    <text evidence="4">The sequence shown here is derived from an EMBL/GenBank/DDBJ whole genome shotgun (WGS) entry which is preliminary data.</text>
</comment>
<dbReference type="InterPro" id="IPR016161">
    <property type="entry name" value="Ald_DH/histidinol_DH"/>
</dbReference>
<protein>
    <submittedName>
        <fullName evidence="4">Aldehyde dehydrogenase family protein</fullName>
    </submittedName>
</protein>
<dbReference type="EMBL" id="BAAAYN010000036">
    <property type="protein sequence ID" value="GAA3392154.1"/>
    <property type="molecule type" value="Genomic_DNA"/>
</dbReference>
<evidence type="ECO:0000313" key="5">
    <source>
        <dbReference type="Proteomes" id="UP001501676"/>
    </source>
</evidence>
<keyword evidence="5" id="KW-1185">Reference proteome</keyword>
<dbReference type="Gene3D" id="3.40.605.10">
    <property type="entry name" value="Aldehyde Dehydrogenase, Chain A, domain 1"/>
    <property type="match status" value="1"/>
</dbReference>
<sequence>MTTGVSADALPTSPTAPPRVGMASRLAAAPARTNGRLSVRKTYKLYIGGAFPRSESGRTYPVNDAEGAFVANVARASRKDVRDAVVAAAKAFGGWASRTPYNRGQILYRIAEMLEGRRAQFVDELATTEGIGRDRAEAAVDAAVDRWVWYAGWADKYAQVVGATNPVAGPYLNLSTPEPTGVVGVLAPPSAPLLGLVSVVAPVIATGNTCVVVASTAHPLAAVTLTEVLATSDLPGGVVNLLTGQVSELGPWLASHEEVRGIDLTGADVDQAAEWEAQAAGNLKRVRRPDPAEDFTADPPLSRLTTFTETKTVWHPIGV</sequence>
<organism evidence="4 5">
    <name type="scientific">Cryptosporangium minutisporangium</name>
    <dbReference type="NCBI Taxonomy" id="113569"/>
    <lineage>
        <taxon>Bacteria</taxon>
        <taxon>Bacillati</taxon>
        <taxon>Actinomycetota</taxon>
        <taxon>Actinomycetes</taxon>
        <taxon>Cryptosporangiales</taxon>
        <taxon>Cryptosporangiaceae</taxon>
        <taxon>Cryptosporangium</taxon>
    </lineage>
</organism>
<keyword evidence="1" id="KW-0560">Oxidoreductase</keyword>
<gene>
    <name evidence="4" type="ORF">GCM10020369_52780</name>
</gene>
<feature type="domain" description="Aldehyde dehydrogenase" evidence="3">
    <location>
        <begin position="58"/>
        <end position="286"/>
    </location>
</feature>
<dbReference type="PANTHER" id="PTHR11699">
    <property type="entry name" value="ALDEHYDE DEHYDROGENASE-RELATED"/>
    <property type="match status" value="1"/>
</dbReference>
<evidence type="ECO:0000313" key="4">
    <source>
        <dbReference type="EMBL" id="GAA3392154.1"/>
    </source>
</evidence>
<proteinExistence type="predicted"/>
<name>A0ABP6T5H1_9ACTN</name>
<dbReference type="SUPFAM" id="SSF53720">
    <property type="entry name" value="ALDH-like"/>
    <property type="match status" value="1"/>
</dbReference>